<dbReference type="PANTHER" id="PTHR15239:SF6">
    <property type="entry name" value="RIBOSOME QUALITY CONTROL COMPLEX SUBUNIT NEMF"/>
    <property type="match status" value="1"/>
</dbReference>
<evidence type="ECO:0000259" key="7">
    <source>
        <dbReference type="Pfam" id="PF05670"/>
    </source>
</evidence>
<evidence type="ECO:0000256" key="6">
    <source>
        <dbReference type="SAM" id="MobiDB-lite"/>
    </source>
</evidence>
<dbReference type="GeneID" id="62195320"/>
<dbReference type="GO" id="GO:1990116">
    <property type="term" value="P:ribosome-associated ubiquitin-dependent protein catabolic process"/>
    <property type="evidence" value="ECO:0007669"/>
    <property type="project" value="TreeGrafter"/>
</dbReference>
<dbReference type="InterPro" id="IPR021846">
    <property type="entry name" value="NFACT-C"/>
</dbReference>
<dbReference type="GO" id="GO:0072344">
    <property type="term" value="P:rescue of stalled ribosome"/>
    <property type="evidence" value="ECO:0007669"/>
    <property type="project" value="TreeGrafter"/>
</dbReference>
<feature type="compositionally biased region" description="Basic and acidic residues" evidence="6">
    <location>
        <begin position="799"/>
        <end position="810"/>
    </location>
</feature>
<dbReference type="Pfam" id="PF05670">
    <property type="entry name" value="NFACT-R_1"/>
    <property type="match status" value="1"/>
</dbReference>
<feature type="compositionally biased region" description="Basic and acidic residues" evidence="6">
    <location>
        <begin position="741"/>
        <end position="752"/>
    </location>
</feature>
<evidence type="ECO:0000313" key="10">
    <source>
        <dbReference type="Proteomes" id="UP000662931"/>
    </source>
</evidence>
<dbReference type="AlphaFoldDB" id="A0A875S0U5"/>
<gene>
    <name evidence="9" type="ORF">FOA43_001919</name>
</gene>
<feature type="region of interest" description="Disordered" evidence="6">
    <location>
        <begin position="445"/>
        <end position="481"/>
    </location>
</feature>
<dbReference type="KEGG" id="bnn:FOA43_001919"/>
<organism evidence="9 10">
    <name type="scientific">Eeniella nana</name>
    <name type="common">Yeast</name>
    <name type="synonym">Brettanomyces nanus</name>
    <dbReference type="NCBI Taxonomy" id="13502"/>
    <lineage>
        <taxon>Eukaryota</taxon>
        <taxon>Fungi</taxon>
        <taxon>Dikarya</taxon>
        <taxon>Ascomycota</taxon>
        <taxon>Saccharomycotina</taxon>
        <taxon>Pichiomycetes</taxon>
        <taxon>Pichiales</taxon>
        <taxon>Pichiaceae</taxon>
        <taxon>Brettanomyces</taxon>
    </lineage>
</organism>
<dbReference type="EMBL" id="CP064812">
    <property type="protein sequence ID" value="QPG74588.1"/>
    <property type="molecule type" value="Genomic_DNA"/>
</dbReference>
<dbReference type="Gene3D" id="2.30.310.10">
    <property type="entry name" value="ibrinogen binding protein from staphylococcus aureus domain"/>
    <property type="match status" value="1"/>
</dbReference>
<reference evidence="9" key="1">
    <citation type="submission" date="2020-10" db="EMBL/GenBank/DDBJ databases">
        <authorList>
            <person name="Roach M.J.R."/>
        </authorList>
    </citation>
    <scope>NUCLEOTIDE SEQUENCE</scope>
    <source>
        <strain evidence="9">CBS 1945</strain>
    </source>
</reference>
<dbReference type="GO" id="GO:0043023">
    <property type="term" value="F:ribosomal large subunit binding"/>
    <property type="evidence" value="ECO:0007669"/>
    <property type="project" value="TreeGrafter"/>
</dbReference>
<dbReference type="RefSeq" id="XP_038778153.1">
    <property type="nucleotide sequence ID" value="XM_038922225.1"/>
</dbReference>
<dbReference type="InterPro" id="IPR051608">
    <property type="entry name" value="RQC_Subunit_NEMF"/>
</dbReference>
<feature type="region of interest" description="Disordered" evidence="6">
    <location>
        <begin position="741"/>
        <end position="854"/>
    </location>
</feature>
<feature type="compositionally biased region" description="Acidic residues" evidence="6">
    <location>
        <begin position="446"/>
        <end position="479"/>
    </location>
</feature>
<dbReference type="GO" id="GO:1990112">
    <property type="term" value="C:RQC complex"/>
    <property type="evidence" value="ECO:0007669"/>
    <property type="project" value="TreeGrafter"/>
</dbReference>
<keyword evidence="3" id="KW-0963">Cytoplasm</keyword>
<comment type="subcellular location">
    <subcellularLocation>
        <location evidence="1">Cytoplasm</location>
    </subcellularLocation>
</comment>
<dbReference type="Pfam" id="PF05833">
    <property type="entry name" value="NFACT_N"/>
    <property type="match status" value="1"/>
</dbReference>
<feature type="compositionally biased region" description="Basic and acidic residues" evidence="6">
    <location>
        <begin position="820"/>
        <end position="845"/>
    </location>
</feature>
<comment type="similarity">
    <text evidence="2">Belongs to the NEMF family.</text>
</comment>
<dbReference type="PANTHER" id="PTHR15239">
    <property type="entry name" value="NUCLEAR EXPORT MEDIATOR FACTOR NEMF"/>
    <property type="match status" value="1"/>
</dbReference>
<dbReference type="GO" id="GO:0000049">
    <property type="term" value="F:tRNA binding"/>
    <property type="evidence" value="ECO:0007669"/>
    <property type="project" value="TreeGrafter"/>
</dbReference>
<accession>A0A875S0U5</accession>
<evidence type="ECO:0000256" key="3">
    <source>
        <dbReference type="ARBA" id="ARBA00022490"/>
    </source>
</evidence>
<dbReference type="OrthoDB" id="207084at2759"/>
<dbReference type="FunFam" id="2.30.310.10:FF:000003">
    <property type="entry name" value="Zinc knuckle domain containing protein"/>
    <property type="match status" value="1"/>
</dbReference>
<feature type="compositionally biased region" description="Basic and acidic residues" evidence="6">
    <location>
        <begin position="760"/>
        <end position="774"/>
    </location>
</feature>
<name>A0A875S0U5_EENNA</name>
<evidence type="ECO:0000313" key="9">
    <source>
        <dbReference type="EMBL" id="QPG74588.1"/>
    </source>
</evidence>
<evidence type="ECO:0000256" key="2">
    <source>
        <dbReference type="ARBA" id="ARBA00008318"/>
    </source>
</evidence>
<proteinExistence type="inferred from homology"/>
<dbReference type="InterPro" id="IPR008532">
    <property type="entry name" value="NFACT_RNA-bd"/>
</dbReference>
<feature type="domain" description="NFACT RNA-binding" evidence="7">
    <location>
        <begin position="560"/>
        <end position="670"/>
    </location>
</feature>
<evidence type="ECO:0000256" key="5">
    <source>
        <dbReference type="ARBA" id="ARBA00070414"/>
    </source>
</evidence>
<dbReference type="Proteomes" id="UP000662931">
    <property type="component" value="Chromosome 1"/>
</dbReference>
<keyword evidence="10" id="KW-1185">Reference proteome</keyword>
<evidence type="ECO:0000256" key="1">
    <source>
        <dbReference type="ARBA" id="ARBA00004496"/>
    </source>
</evidence>
<sequence>MKQRITALDLKLLIIELEPLIKGYRLNNIYNLASNNRSFLLKFALPDSKVNVAIESGFKVYATEYQRPTLPQPSSFCTKLRKHLKSKRLTNIRQLGDDRIVVLEFGDGFYYLVLEFFSAGNIILLDSDFKILSLLRIVENHHRSTDKGDDFTYDIGQVYPAFDASLFENELAKRDLHEYTKDQVIEWTNESKRIQEAITKKKKKVLSINKLCFLNAPYLSSDLIQISLTRNGVTSSQSCMSILEDDVLCSKVVQSLQESETRLKSLLDTPPGEVDGFVLSKVNPLFDESKLESEQNLKYVYEEFHPFEPVHRIDSDNNCRIDTIKGYNKTLDKFFTMIEKTKVCLGKQQQQATAQKRLQLVKDENAKKLSHLTDMQELNRKKGYLITLHSSEIEDCRLSVQSLLDQQMDWQNIDKLIKVEQSRGNSAAKMIKSLNLLKNEITVAIPDEDVDDDNESESSENEVSSDENESESSENEVSSDENAHSVNIVIDITQSAFANSSRYFDAKKSAKDKQEKTQKNAALAIKNSENKIAQDLRKIAKESKHEVDIKKLRTKYWFEKYFWFISNDGYLCIAGKDAVQIDSIYYKQFDNETDLLVSNNLENALEVVVKNPYKNKEVPPTTLYQAGIYSLTNTKAWDGKMSPSPWYVKGNEVSKKDFDGSILPPGLLNVSKEKTFMPPCQIVMGLGLLWVPDEETRRKYKEQKILRDDELGLEYAKASEGDRMKVKELAEMLEKLKVKEEKEEKEEKKVLDGEEEKEGENEGKEVFYDQEKSVEPLPSQQTQIKIRGKKGKLKKMKKKYGDQDEDERKLRMAVLGTLKQSEENQNRPKNDSEKPADRREVSGNRKERKVLQQHHQLSRILEEIAEGETDKEPYYMSLAELLSSPHKTDNIEDCIVVFMPWGALSRYAYKVKVQPGTLKKGKTLNGAIDYFKKETKKLMKQNSDWYDKNEIIGTINEQDYFMSMTGSRYKLVAVGNGNNKATGRGSKGRRK</sequence>
<dbReference type="Pfam" id="PF11923">
    <property type="entry name" value="NFACT-C"/>
    <property type="match status" value="1"/>
</dbReference>
<protein>
    <recommendedName>
        <fullName evidence="5">Ribosome quality control complex subunit 2</fullName>
    </recommendedName>
</protein>
<evidence type="ECO:0000256" key="4">
    <source>
        <dbReference type="ARBA" id="ARBA00023054"/>
    </source>
</evidence>
<dbReference type="GO" id="GO:0005737">
    <property type="term" value="C:cytoplasm"/>
    <property type="evidence" value="ECO:0007669"/>
    <property type="project" value="UniProtKB-SubCell"/>
</dbReference>
<feature type="compositionally biased region" description="Basic residues" evidence="6">
    <location>
        <begin position="786"/>
        <end position="798"/>
    </location>
</feature>
<feature type="domain" description="NFACT protein C-terminal" evidence="8">
    <location>
        <begin position="876"/>
        <end position="971"/>
    </location>
</feature>
<keyword evidence="4" id="KW-0175">Coiled coil</keyword>
<evidence type="ECO:0000259" key="8">
    <source>
        <dbReference type="Pfam" id="PF11923"/>
    </source>
</evidence>